<dbReference type="SUPFAM" id="SSF51445">
    <property type="entry name" value="(Trans)glycosidases"/>
    <property type="match status" value="1"/>
</dbReference>
<evidence type="ECO:0000256" key="4">
    <source>
        <dbReference type="ARBA" id="ARBA00012729"/>
    </source>
</evidence>
<dbReference type="InterPro" id="IPR001579">
    <property type="entry name" value="Glyco_hydro_18_chit_AS"/>
</dbReference>
<evidence type="ECO:0000256" key="13">
    <source>
        <dbReference type="SAM" id="SignalP"/>
    </source>
</evidence>
<feature type="signal peptide" evidence="13">
    <location>
        <begin position="1"/>
        <end position="20"/>
    </location>
</feature>
<gene>
    <name evidence="15" type="ORF">X797_009353</name>
</gene>
<keyword evidence="13" id="KW-0732">Signal</keyword>
<dbReference type="PANTHER" id="PTHR11177">
    <property type="entry name" value="CHITINASE"/>
    <property type="match status" value="1"/>
</dbReference>
<evidence type="ECO:0000256" key="3">
    <source>
        <dbReference type="ARBA" id="ARBA00008682"/>
    </source>
</evidence>
<dbReference type="Gene3D" id="3.20.20.80">
    <property type="entry name" value="Glycosidases"/>
    <property type="match status" value="2"/>
</dbReference>
<evidence type="ECO:0000256" key="6">
    <source>
        <dbReference type="ARBA" id="ARBA00022801"/>
    </source>
</evidence>
<dbReference type="GO" id="GO:0000272">
    <property type="term" value="P:polysaccharide catabolic process"/>
    <property type="evidence" value="ECO:0007669"/>
    <property type="project" value="UniProtKB-KW"/>
</dbReference>
<keyword evidence="8" id="KW-0843">Virulence</keyword>
<dbReference type="PROSITE" id="PS51910">
    <property type="entry name" value="GH18_2"/>
    <property type="match status" value="1"/>
</dbReference>
<dbReference type="Pfam" id="PF00704">
    <property type="entry name" value="Glyco_hydro_18"/>
    <property type="match status" value="1"/>
</dbReference>
<keyword evidence="7" id="KW-0146">Chitin degradation</keyword>
<dbReference type="PROSITE" id="PS01095">
    <property type="entry name" value="GH18_1"/>
    <property type="match status" value="1"/>
</dbReference>
<dbReference type="InterPro" id="IPR011583">
    <property type="entry name" value="Chitinase_II/V-like_cat"/>
</dbReference>
<evidence type="ECO:0000256" key="9">
    <source>
        <dbReference type="ARBA" id="ARBA00023277"/>
    </source>
</evidence>
<dbReference type="GO" id="GO:0008843">
    <property type="term" value="F:endochitinase activity"/>
    <property type="evidence" value="ECO:0007669"/>
    <property type="project" value="UniProtKB-EC"/>
</dbReference>
<feature type="chain" id="PRO_5001474329" description="chitinase" evidence="13">
    <location>
        <begin position="21"/>
        <end position="402"/>
    </location>
</feature>
<evidence type="ECO:0000256" key="12">
    <source>
        <dbReference type="RuleBase" id="RU000489"/>
    </source>
</evidence>
<evidence type="ECO:0000256" key="10">
    <source>
        <dbReference type="ARBA" id="ARBA00023295"/>
    </source>
</evidence>
<keyword evidence="6 12" id="KW-0378">Hydrolase</keyword>
<evidence type="ECO:0000256" key="5">
    <source>
        <dbReference type="ARBA" id="ARBA00022525"/>
    </source>
</evidence>
<evidence type="ECO:0000259" key="14">
    <source>
        <dbReference type="PROSITE" id="PS51910"/>
    </source>
</evidence>
<dbReference type="EC" id="3.2.1.14" evidence="4"/>
<evidence type="ECO:0000256" key="7">
    <source>
        <dbReference type="ARBA" id="ARBA00023024"/>
    </source>
</evidence>
<feature type="domain" description="GH18" evidence="14">
    <location>
        <begin position="23"/>
        <end position="402"/>
    </location>
</feature>
<evidence type="ECO:0000256" key="1">
    <source>
        <dbReference type="ARBA" id="ARBA00000822"/>
    </source>
</evidence>
<keyword evidence="9" id="KW-0119">Carbohydrate metabolism</keyword>
<dbReference type="InterPro" id="IPR029070">
    <property type="entry name" value="Chitinase_insertion_sf"/>
</dbReference>
<keyword evidence="5" id="KW-0964">Secreted</keyword>
<comment type="subcellular location">
    <subcellularLocation>
        <location evidence="2">Secreted</location>
    </subcellularLocation>
</comment>
<sequence>MQFNPILLAAVLSHLAPALAAPPIIVGYYPTWRHTVLKDLDLSGYTHINIAFALPDEKANLALEGEENMPEIVPKLQEKGSKVLVSVGGWTGSAFFSNITTEGMRETFANNVIELMKKHNLDGIDFDWEYPGQAGSPCNFFDEQNDTNNFLAFLDLMRSKVNGLGGDKLITLAVLNRPFAGPGGEDVSKFANFVNFTNLMQYDMNGAWGNITGPNAPLNFEPGKATQRSFATAIEAWTKAGWPADKLTSGLAFYGRSVTTDVDMLAQDPVTQYANFSKQVPKGDDLDELKPETCPPNSAVSVNSTEEAWSGTWRYASLRGQGVLTAPTTPSPPWVRTFDSITMTPWLFNPETKTYLTYDDPESLDAKVKFALSKGLAGTMAWEIAGDFNGELLAAVRGALGV</sequence>
<dbReference type="Gene3D" id="3.10.50.10">
    <property type="match status" value="1"/>
</dbReference>
<evidence type="ECO:0000256" key="8">
    <source>
        <dbReference type="ARBA" id="ARBA00023026"/>
    </source>
</evidence>
<accession>A0A014N9M7</accession>
<dbReference type="GO" id="GO:0006032">
    <property type="term" value="P:chitin catabolic process"/>
    <property type="evidence" value="ECO:0007669"/>
    <property type="project" value="UniProtKB-KW"/>
</dbReference>
<comment type="caution">
    <text evidence="15">The sequence shown here is derived from an EMBL/GenBank/DDBJ whole genome shotgun (WGS) entry which is preliminary data.</text>
</comment>
<reference evidence="15 16" key="1">
    <citation type="submission" date="2014-02" db="EMBL/GenBank/DDBJ databases">
        <title>The genome sequence of the entomopathogenic fungus Metarhizium robertsii ARSEF 2575.</title>
        <authorList>
            <person name="Giuliano Garisto Donzelli B."/>
            <person name="Roe B.A."/>
            <person name="Macmil S.L."/>
            <person name="Krasnoff S.B."/>
            <person name="Gibson D.M."/>
        </authorList>
    </citation>
    <scope>NUCLEOTIDE SEQUENCE [LARGE SCALE GENOMIC DNA]</scope>
    <source>
        <strain evidence="15 16">ARSEF 2575</strain>
    </source>
</reference>
<evidence type="ECO:0000313" key="15">
    <source>
        <dbReference type="EMBL" id="EXU97444.1"/>
    </source>
</evidence>
<organism evidence="15 16">
    <name type="scientific">Metarhizium robertsii</name>
    <dbReference type="NCBI Taxonomy" id="568076"/>
    <lineage>
        <taxon>Eukaryota</taxon>
        <taxon>Fungi</taxon>
        <taxon>Dikarya</taxon>
        <taxon>Ascomycota</taxon>
        <taxon>Pezizomycotina</taxon>
        <taxon>Sordariomycetes</taxon>
        <taxon>Hypocreomycetidae</taxon>
        <taxon>Hypocreales</taxon>
        <taxon>Clavicipitaceae</taxon>
        <taxon>Metarhizium</taxon>
    </lineage>
</organism>
<keyword evidence="10 12" id="KW-0326">Glycosidase</keyword>
<keyword evidence="11" id="KW-0624">Polysaccharide degradation</keyword>
<dbReference type="AlphaFoldDB" id="A0A014N9M7"/>
<evidence type="ECO:0000256" key="2">
    <source>
        <dbReference type="ARBA" id="ARBA00004613"/>
    </source>
</evidence>
<dbReference type="GO" id="GO:0005576">
    <property type="term" value="C:extracellular region"/>
    <property type="evidence" value="ECO:0007669"/>
    <property type="project" value="UniProtKB-SubCell"/>
</dbReference>
<dbReference type="InterPro" id="IPR050314">
    <property type="entry name" value="Glycosyl_Hydrlase_18"/>
</dbReference>
<evidence type="ECO:0000256" key="11">
    <source>
        <dbReference type="ARBA" id="ARBA00023326"/>
    </source>
</evidence>
<name>A0A014N9M7_9HYPO</name>
<evidence type="ECO:0000313" key="16">
    <source>
        <dbReference type="Proteomes" id="UP000030151"/>
    </source>
</evidence>
<dbReference type="HOGENOM" id="CLU_002833_6_1_1"/>
<dbReference type="SUPFAM" id="SSF54556">
    <property type="entry name" value="Chitinase insertion domain"/>
    <property type="match status" value="1"/>
</dbReference>
<dbReference type="SMART" id="SM00636">
    <property type="entry name" value="Glyco_18"/>
    <property type="match status" value="1"/>
</dbReference>
<dbReference type="GO" id="GO:0008061">
    <property type="term" value="F:chitin binding"/>
    <property type="evidence" value="ECO:0007669"/>
    <property type="project" value="InterPro"/>
</dbReference>
<protein>
    <recommendedName>
        <fullName evidence="4">chitinase</fullName>
        <ecNumber evidence="4">3.2.1.14</ecNumber>
    </recommendedName>
</protein>
<dbReference type="Proteomes" id="UP000030151">
    <property type="component" value="Unassembled WGS sequence"/>
</dbReference>
<dbReference type="eggNOG" id="KOG2806">
    <property type="taxonomic scope" value="Eukaryota"/>
</dbReference>
<comment type="similarity">
    <text evidence="3">Belongs to the glycosyl hydrolase 18 family. Chitinase class V subfamily.</text>
</comment>
<proteinExistence type="inferred from homology"/>
<dbReference type="OrthoDB" id="76388at2759"/>
<dbReference type="InterPro" id="IPR001223">
    <property type="entry name" value="Glyco_hydro18_cat"/>
</dbReference>
<dbReference type="InterPro" id="IPR017853">
    <property type="entry name" value="GH"/>
</dbReference>
<dbReference type="EMBL" id="JELW01000036">
    <property type="protein sequence ID" value="EXU97444.1"/>
    <property type="molecule type" value="Genomic_DNA"/>
</dbReference>
<comment type="catalytic activity">
    <reaction evidence="1">
        <text>Random endo-hydrolysis of N-acetyl-beta-D-glucosaminide (1-&gt;4)-beta-linkages in chitin and chitodextrins.</text>
        <dbReference type="EC" id="3.2.1.14"/>
    </reaction>
</comment>
<dbReference type="PANTHER" id="PTHR11177:SF392">
    <property type="entry name" value="HAP41P"/>
    <property type="match status" value="1"/>
</dbReference>